<dbReference type="AlphaFoldDB" id="A0A558QRK7"/>
<gene>
    <name evidence="1" type="ORF">FOY91_20920</name>
</gene>
<dbReference type="RefSeq" id="WP_145155947.1">
    <property type="nucleotide sequence ID" value="NZ_VNIM01000179.1"/>
</dbReference>
<name>A0A558QRK7_9SPHN</name>
<evidence type="ECO:0000313" key="2">
    <source>
        <dbReference type="Proteomes" id="UP000318681"/>
    </source>
</evidence>
<proteinExistence type="predicted"/>
<comment type="caution">
    <text evidence="1">The sequence shown here is derived from an EMBL/GenBank/DDBJ whole genome shotgun (WGS) entry which is preliminary data.</text>
</comment>
<evidence type="ECO:0000313" key="1">
    <source>
        <dbReference type="EMBL" id="TVV69744.1"/>
    </source>
</evidence>
<sequence>MPIIAQESRYDRLAPASDDHAAASPFLTHPDYLDADRIDFGAWLLPPVDNSDAECIVRLVSTMAGPVAVAVAVAVATTLRLGYIPGF</sequence>
<reference evidence="1 2" key="1">
    <citation type="submission" date="2019-07" db="EMBL/GenBank/DDBJ databases">
        <title>Sphingomonas solaris sp. nov., isolated from a solar panel from Boston, Massachusetts.</title>
        <authorList>
            <person name="Tanner K."/>
            <person name="Pascual J."/>
            <person name="Mancuso C."/>
            <person name="Pereto J."/>
            <person name="Khalil A."/>
            <person name="Vilanova C."/>
        </authorList>
    </citation>
    <scope>NUCLEOTIDE SEQUENCE [LARGE SCALE GENOMIC DNA]</scope>
    <source>
        <strain evidence="1 2">R4DWN</strain>
    </source>
</reference>
<dbReference type="OrthoDB" id="10014014at2"/>
<dbReference type="EMBL" id="VNIM01000179">
    <property type="protein sequence ID" value="TVV69744.1"/>
    <property type="molecule type" value="Genomic_DNA"/>
</dbReference>
<keyword evidence="2" id="KW-1185">Reference proteome</keyword>
<organism evidence="1 2">
    <name type="scientific">Alterirhizorhabdus solaris</name>
    <dbReference type="NCBI Taxonomy" id="2529389"/>
    <lineage>
        <taxon>Bacteria</taxon>
        <taxon>Pseudomonadati</taxon>
        <taxon>Pseudomonadota</taxon>
        <taxon>Alphaproteobacteria</taxon>
        <taxon>Sphingomonadales</taxon>
        <taxon>Rhizorhabdaceae</taxon>
        <taxon>Alterirhizorhabdus</taxon>
    </lineage>
</organism>
<dbReference type="Proteomes" id="UP000318681">
    <property type="component" value="Unassembled WGS sequence"/>
</dbReference>
<protein>
    <submittedName>
        <fullName evidence="1">Uncharacterized protein</fullName>
    </submittedName>
</protein>
<accession>A0A558QRK7</accession>